<feature type="domain" description="EamA" evidence="7">
    <location>
        <begin position="7"/>
        <end position="140"/>
    </location>
</feature>
<feature type="domain" description="EamA" evidence="7">
    <location>
        <begin position="162"/>
        <end position="302"/>
    </location>
</feature>
<feature type="transmembrane region" description="Helical" evidence="6">
    <location>
        <begin position="68"/>
        <end position="90"/>
    </location>
</feature>
<dbReference type="Pfam" id="PF00892">
    <property type="entry name" value="EamA"/>
    <property type="match status" value="2"/>
</dbReference>
<dbReference type="OrthoDB" id="7841315at2"/>
<evidence type="ECO:0000259" key="7">
    <source>
        <dbReference type="Pfam" id="PF00892"/>
    </source>
</evidence>
<feature type="transmembrane region" description="Helical" evidence="6">
    <location>
        <begin position="285"/>
        <end position="302"/>
    </location>
</feature>
<feature type="transmembrane region" description="Helical" evidence="6">
    <location>
        <begin position="123"/>
        <end position="140"/>
    </location>
</feature>
<dbReference type="InterPro" id="IPR050638">
    <property type="entry name" value="AA-Vitamin_Transporters"/>
</dbReference>
<name>A0A0C5VWM2_9GAMM</name>
<comment type="subcellular location">
    <subcellularLocation>
        <location evidence="1">Cell membrane</location>
        <topology evidence="1">Multi-pass membrane protein</topology>
    </subcellularLocation>
</comment>
<gene>
    <name evidence="8" type="ORF">YC6258_02786</name>
</gene>
<keyword evidence="9" id="KW-1185">Reference proteome</keyword>
<feature type="transmembrane region" description="Helical" evidence="6">
    <location>
        <begin position="192"/>
        <end position="210"/>
    </location>
</feature>
<keyword evidence="4 6" id="KW-1133">Transmembrane helix</keyword>
<evidence type="ECO:0000256" key="4">
    <source>
        <dbReference type="ARBA" id="ARBA00022989"/>
    </source>
</evidence>
<dbReference type="GO" id="GO:0005886">
    <property type="term" value="C:plasma membrane"/>
    <property type="evidence" value="ECO:0007669"/>
    <property type="project" value="UniProtKB-SubCell"/>
</dbReference>
<dbReference type="RefSeq" id="WP_052830245.1">
    <property type="nucleotide sequence ID" value="NZ_CP007142.1"/>
</dbReference>
<keyword evidence="3 6" id="KW-0812">Transmembrane</keyword>
<accession>A0A0C5VWM2</accession>
<proteinExistence type="predicted"/>
<evidence type="ECO:0000256" key="6">
    <source>
        <dbReference type="SAM" id="Phobius"/>
    </source>
</evidence>
<feature type="transmembrane region" description="Helical" evidence="6">
    <location>
        <begin position="257"/>
        <end position="278"/>
    </location>
</feature>
<dbReference type="SUPFAM" id="SSF103481">
    <property type="entry name" value="Multidrug resistance efflux transporter EmrE"/>
    <property type="match status" value="2"/>
</dbReference>
<evidence type="ECO:0000313" key="8">
    <source>
        <dbReference type="EMBL" id="AJQ94824.1"/>
    </source>
</evidence>
<evidence type="ECO:0000256" key="1">
    <source>
        <dbReference type="ARBA" id="ARBA00004651"/>
    </source>
</evidence>
<dbReference type="InterPro" id="IPR037185">
    <property type="entry name" value="EmrE-like"/>
</dbReference>
<evidence type="ECO:0000256" key="2">
    <source>
        <dbReference type="ARBA" id="ARBA00022475"/>
    </source>
</evidence>
<sequence>METNAALGYMLALGAATCWAIGSMLSTGPVRKFGAIHFNMLRMFIISGMLFGYVLLTNSWGQPVLGDISILLVSGFTGIFLGDTLLFTCVKKLGPRLAGLLFATNAPMTFLVGFLLLGENHKVSNFVGVSLVFSGVLIALMFRDTDKNLNSSWDHQNDGWIWGVVAGLGAALFQSIGSLIAQPVIQKGFDPVFASAIRVSIGFVALLVTASSRGPLLQQYRDKQLNRRDVLHITASGIFGMGVGMTLLLAAMKFAPVGTVAILSATTPIILLPILWYITRKPPNIYSFAGALLVVIGTGLVFA</sequence>
<evidence type="ECO:0000256" key="5">
    <source>
        <dbReference type="ARBA" id="ARBA00023136"/>
    </source>
</evidence>
<dbReference type="PANTHER" id="PTHR32322">
    <property type="entry name" value="INNER MEMBRANE TRANSPORTER"/>
    <property type="match status" value="1"/>
</dbReference>
<protein>
    <submittedName>
        <fullName evidence="8">Putative membrane protein</fullName>
    </submittedName>
</protein>
<keyword evidence="2" id="KW-1003">Cell membrane</keyword>
<dbReference type="Proteomes" id="UP000032266">
    <property type="component" value="Chromosome"/>
</dbReference>
<organism evidence="8 9">
    <name type="scientific">Gynuella sunshinyii YC6258</name>
    <dbReference type="NCBI Taxonomy" id="1445510"/>
    <lineage>
        <taxon>Bacteria</taxon>
        <taxon>Pseudomonadati</taxon>
        <taxon>Pseudomonadota</taxon>
        <taxon>Gammaproteobacteria</taxon>
        <taxon>Oceanospirillales</taxon>
        <taxon>Saccharospirillaceae</taxon>
        <taxon>Gynuella</taxon>
    </lineage>
</organism>
<feature type="transmembrane region" description="Helical" evidence="6">
    <location>
        <begin position="38"/>
        <end position="56"/>
    </location>
</feature>
<reference evidence="8 9" key="1">
    <citation type="submission" date="2014-01" db="EMBL/GenBank/DDBJ databases">
        <title>Full genme sequencing of cellulolytic bacterium Gynuella sunshinyii YC6258T gen. nov., sp. nov.</title>
        <authorList>
            <person name="Khan H."/>
            <person name="Chung E.J."/>
            <person name="Chung Y.R."/>
        </authorList>
    </citation>
    <scope>NUCLEOTIDE SEQUENCE [LARGE SCALE GENOMIC DNA]</scope>
    <source>
        <strain evidence="8 9">YC6258</strain>
    </source>
</reference>
<dbReference type="EMBL" id="CP007142">
    <property type="protein sequence ID" value="AJQ94824.1"/>
    <property type="molecule type" value="Genomic_DNA"/>
</dbReference>
<dbReference type="AlphaFoldDB" id="A0A0C5VWM2"/>
<dbReference type="HOGENOM" id="CLU_058789_1_0_6"/>
<feature type="transmembrane region" description="Helical" evidence="6">
    <location>
        <begin position="230"/>
        <end position="251"/>
    </location>
</feature>
<feature type="transmembrane region" description="Helical" evidence="6">
    <location>
        <begin position="97"/>
        <end position="117"/>
    </location>
</feature>
<evidence type="ECO:0000256" key="3">
    <source>
        <dbReference type="ARBA" id="ARBA00022692"/>
    </source>
</evidence>
<keyword evidence="5 6" id="KW-0472">Membrane</keyword>
<evidence type="ECO:0000313" key="9">
    <source>
        <dbReference type="Proteomes" id="UP000032266"/>
    </source>
</evidence>
<feature type="transmembrane region" description="Helical" evidence="6">
    <location>
        <begin position="6"/>
        <end position="26"/>
    </location>
</feature>
<dbReference type="InterPro" id="IPR000620">
    <property type="entry name" value="EamA_dom"/>
</dbReference>
<dbReference type="PANTHER" id="PTHR32322:SF18">
    <property type="entry name" value="S-ADENOSYLMETHIONINE_S-ADENOSYLHOMOCYSTEINE TRANSPORTER"/>
    <property type="match status" value="1"/>
</dbReference>
<dbReference type="KEGG" id="gsn:YC6258_02786"/>
<feature type="transmembrane region" description="Helical" evidence="6">
    <location>
        <begin position="160"/>
        <end position="180"/>
    </location>
</feature>